<comment type="caution">
    <text evidence="1">The sequence shown here is derived from an EMBL/GenBank/DDBJ whole genome shotgun (WGS) entry which is preliminary data.</text>
</comment>
<evidence type="ECO:0000313" key="1">
    <source>
        <dbReference type="EMBL" id="POM65141.1"/>
    </source>
</evidence>
<sequence length="102" mass="11438">MSTADHPKTDVSVRKHLGPGRISFLWLSLRSTMRYTHQRGLPYPVLFEWVTTPPGAANLAGSRKWGRGSESLFLSGLGDRARVFEKTVVVIYRRQADVNQPG</sequence>
<name>A0A2P4XHW8_9STRA</name>
<keyword evidence="2" id="KW-1185">Reference proteome</keyword>
<gene>
    <name evidence="1" type="ORF">PHPALM_19196</name>
</gene>
<dbReference type="Proteomes" id="UP000237271">
    <property type="component" value="Unassembled WGS sequence"/>
</dbReference>
<protein>
    <submittedName>
        <fullName evidence="1">3'-kinase</fullName>
    </submittedName>
</protein>
<proteinExistence type="predicted"/>
<dbReference type="EMBL" id="NCKW01010536">
    <property type="protein sequence ID" value="POM65141.1"/>
    <property type="molecule type" value="Genomic_DNA"/>
</dbReference>
<organism evidence="1 2">
    <name type="scientific">Phytophthora palmivora</name>
    <dbReference type="NCBI Taxonomy" id="4796"/>
    <lineage>
        <taxon>Eukaryota</taxon>
        <taxon>Sar</taxon>
        <taxon>Stramenopiles</taxon>
        <taxon>Oomycota</taxon>
        <taxon>Peronosporomycetes</taxon>
        <taxon>Peronosporales</taxon>
        <taxon>Peronosporaceae</taxon>
        <taxon>Phytophthora</taxon>
    </lineage>
</organism>
<accession>A0A2P4XHW8</accession>
<reference evidence="1 2" key="1">
    <citation type="journal article" date="2017" name="Genome Biol. Evol.">
        <title>Phytophthora megakarya and P. palmivora, closely related causal agents of cacao black pod rot, underwent increases in genome sizes and gene numbers by different mechanisms.</title>
        <authorList>
            <person name="Ali S.S."/>
            <person name="Shao J."/>
            <person name="Lary D.J."/>
            <person name="Kronmiller B."/>
            <person name="Shen D."/>
            <person name="Strem M.D."/>
            <person name="Amoako-Attah I."/>
            <person name="Akrofi A.Y."/>
            <person name="Begoude B.A."/>
            <person name="Ten Hoopen G.M."/>
            <person name="Coulibaly K."/>
            <person name="Kebe B.I."/>
            <person name="Melnick R.L."/>
            <person name="Guiltinan M.J."/>
            <person name="Tyler B.M."/>
            <person name="Meinhardt L.W."/>
            <person name="Bailey B.A."/>
        </authorList>
    </citation>
    <scope>NUCLEOTIDE SEQUENCE [LARGE SCALE GENOMIC DNA]</scope>
    <source>
        <strain evidence="2">sbr112.9</strain>
    </source>
</reference>
<dbReference type="OrthoDB" id="1224824at2759"/>
<dbReference type="AlphaFoldDB" id="A0A2P4XHW8"/>
<evidence type="ECO:0000313" key="2">
    <source>
        <dbReference type="Proteomes" id="UP000237271"/>
    </source>
</evidence>